<evidence type="ECO:0000256" key="2">
    <source>
        <dbReference type="ARBA" id="ARBA00004496"/>
    </source>
</evidence>
<evidence type="ECO:0000256" key="4">
    <source>
        <dbReference type="ARBA" id="ARBA00022490"/>
    </source>
</evidence>
<evidence type="ECO:0000256" key="1">
    <source>
        <dbReference type="ARBA" id="ARBA00004255"/>
    </source>
</evidence>
<keyword evidence="6" id="KW-0677">Repeat</keyword>
<dbReference type="GO" id="GO:0000139">
    <property type="term" value="C:Golgi membrane"/>
    <property type="evidence" value="ECO:0007669"/>
    <property type="project" value="UniProtKB-SubCell"/>
</dbReference>
<dbReference type="InterPro" id="IPR056176">
    <property type="entry name" value="TPR_COPA_B"/>
</dbReference>
<keyword evidence="3" id="KW-0813">Transport</keyword>
<feature type="compositionally biased region" description="Low complexity" evidence="12">
    <location>
        <begin position="179"/>
        <end position="201"/>
    </location>
</feature>
<dbReference type="PRINTS" id="PR00320">
    <property type="entry name" value="GPROTEINBRPT"/>
</dbReference>
<evidence type="ECO:0000256" key="12">
    <source>
        <dbReference type="SAM" id="MobiDB-lite"/>
    </source>
</evidence>
<feature type="repeat" description="WD" evidence="11">
    <location>
        <begin position="238"/>
        <end position="279"/>
    </location>
</feature>
<dbReference type="SMART" id="SM00320">
    <property type="entry name" value="WD40"/>
    <property type="match status" value="6"/>
</dbReference>
<evidence type="ECO:0000259" key="13">
    <source>
        <dbReference type="Pfam" id="PF04053"/>
    </source>
</evidence>
<comment type="subcellular location">
    <subcellularLocation>
        <location evidence="2">Cytoplasm</location>
    </subcellularLocation>
    <subcellularLocation>
        <location evidence="1">Golgi apparatus membrane</location>
        <topology evidence="1">Peripheral membrane protein</topology>
        <orientation evidence="1">Cytoplasmic side</orientation>
    </subcellularLocation>
</comment>
<dbReference type="PROSITE" id="PS50082">
    <property type="entry name" value="WD_REPEATS_2"/>
    <property type="match status" value="5"/>
</dbReference>
<feature type="repeat" description="WD" evidence="11">
    <location>
        <begin position="47"/>
        <end position="88"/>
    </location>
</feature>
<keyword evidence="8" id="KW-0653">Protein transport</keyword>
<dbReference type="InterPro" id="IPR019775">
    <property type="entry name" value="WD40_repeat_CS"/>
</dbReference>
<dbReference type="PROSITE" id="PS50294">
    <property type="entry name" value="WD_REPEATS_REGION"/>
    <property type="match status" value="4"/>
</dbReference>
<sequence>MNVKLTRSSPKVKSVCFHSKKPLIIVGLINGSIQILNYESNKLVNEYTAHKGAVRGLDLHAHKPFIVSGGDDQIVLIYSFEKEEIISRLKGHTDYIRCVQFHKKYSWVLSCGDDFRIRLWDYPRETQIAVFVGHQNFVMSAHFHPSNDLLVSSSLDKTICIWDLSFLEDRKKISGLSFTNGGNTSNNKNTNTSTGTNTDTHTNTNTDNIYLEEYNFLKTKLISFKTSKFYTNDPKFVLNNHQNGVNYCIFHPSKPLLASASDDKTIIIWDLNEDIAKMNSVLEGHNYAVTSLVFCGVEKDQLMSCGEDGQIKLWNISQKKYIKTIENIYPNQFWCLSCHPNLPLYAVGHNEGYNIFKLKKTKVPSFITPNSIFYAQNQKVFVYNTKSQKLSTVLDFSKQSSFNSTEKITFCQSEESFSLYCQNKFEIFTKCKNGEWKNNNMKKVGKGFDLTYLDNSRIALCNSKGNILIKHLYDKKRNKLLKQKNTFYKNIYSSYAGTLLVTFRKQIGILNLEQKSIISKMSIVETIKDIKWAQGKKYVALLSKRSIIICDNKLNQLASISISQSSIKSGVWFKSKIFIFTTKTQLKYLFINGEVGLIKTLKNSPCHLLQISKNQIIYFNKENIMEICQFKANELLLKIAIEEKNANKIKKILNITKFPGKFMIQYLRKKGYPNIALKLTNNLQSQFDLAILSNNLSIALDLATKLNKDFFWKQLSSLALENGNIDLVETCYQKCYDFEKLSFLYLITGNLTNLRKIQNISKNTNLNFMNSLYLCSIEKRIQLLIQSKKYCLAYLLAFNNGLIEKSEEIKNKFQIKIIANQKSKFKPTLFKPTLPIFINNQSWPLLKDNSTKHKNENNNTENNSTGQDNGWENDIDIDFFL</sequence>
<proteinExistence type="predicted"/>
<dbReference type="FunFam" id="1.25.40.470:FF:000002">
    <property type="entry name" value="Coatomer subunit alpha"/>
    <property type="match status" value="1"/>
</dbReference>
<dbReference type="EMBL" id="JANTQA010000015">
    <property type="protein sequence ID" value="KAJ3448780.1"/>
    <property type="molecule type" value="Genomic_DNA"/>
</dbReference>
<comment type="caution">
    <text evidence="15">The sequence shown here is derived from an EMBL/GenBank/DDBJ whole genome shotgun (WGS) entry which is preliminary data.</text>
</comment>
<keyword evidence="4" id="KW-0963">Cytoplasm</keyword>
<dbReference type="Pfam" id="PF23953">
    <property type="entry name" value="TPR_COPA_B"/>
    <property type="match status" value="1"/>
</dbReference>
<reference evidence="15" key="1">
    <citation type="submission" date="2022-08" db="EMBL/GenBank/DDBJ databases">
        <title>Novel sulphate-reducing endosymbionts in the free-living metamonad Anaeramoeba.</title>
        <authorList>
            <person name="Jerlstrom-Hultqvist J."/>
            <person name="Cepicka I."/>
            <person name="Gallot-Lavallee L."/>
            <person name="Salas-Leiva D."/>
            <person name="Curtis B.A."/>
            <person name="Zahonova K."/>
            <person name="Pipaliya S."/>
            <person name="Dacks J."/>
            <person name="Roger A.J."/>
        </authorList>
    </citation>
    <scope>NUCLEOTIDE SEQUENCE</scope>
    <source>
        <strain evidence="15">Busselton2</strain>
    </source>
</reference>
<keyword evidence="5 11" id="KW-0853">WD repeat</keyword>
<dbReference type="Pfam" id="PF04053">
    <property type="entry name" value="B-prop_COPA_B_2nd"/>
    <property type="match status" value="1"/>
</dbReference>
<dbReference type="GO" id="GO:0005198">
    <property type="term" value="F:structural molecule activity"/>
    <property type="evidence" value="ECO:0007669"/>
    <property type="project" value="InterPro"/>
</dbReference>
<dbReference type="GO" id="GO:0030126">
    <property type="term" value="C:COPI vesicle coat"/>
    <property type="evidence" value="ECO:0007669"/>
    <property type="project" value="TreeGrafter"/>
</dbReference>
<dbReference type="Pfam" id="PF00400">
    <property type="entry name" value="WD40"/>
    <property type="match status" value="5"/>
</dbReference>
<dbReference type="GO" id="GO:0006891">
    <property type="term" value="P:intra-Golgi vesicle-mediated transport"/>
    <property type="evidence" value="ECO:0007669"/>
    <property type="project" value="TreeGrafter"/>
</dbReference>
<dbReference type="InterPro" id="IPR015943">
    <property type="entry name" value="WD40/YVTN_repeat-like_dom_sf"/>
</dbReference>
<dbReference type="Proteomes" id="UP001146793">
    <property type="component" value="Unassembled WGS sequence"/>
</dbReference>
<evidence type="ECO:0000259" key="14">
    <source>
        <dbReference type="Pfam" id="PF23953"/>
    </source>
</evidence>
<feature type="repeat" description="WD" evidence="11">
    <location>
        <begin position="89"/>
        <end position="130"/>
    </location>
</feature>
<evidence type="ECO:0000256" key="7">
    <source>
        <dbReference type="ARBA" id="ARBA00022892"/>
    </source>
</evidence>
<evidence type="ECO:0000256" key="9">
    <source>
        <dbReference type="ARBA" id="ARBA00023034"/>
    </source>
</evidence>
<accession>A0AAV8A9V9</accession>
<keyword evidence="7" id="KW-0931">ER-Golgi transport</keyword>
<dbReference type="InterPro" id="IPR006692">
    <property type="entry name" value="Beta-prop_COPA/B_2nd"/>
</dbReference>
<keyword evidence="9" id="KW-0333">Golgi apparatus</keyword>
<dbReference type="InterPro" id="IPR050844">
    <property type="entry name" value="Coatomer_complex_subunit"/>
</dbReference>
<feature type="region of interest" description="Disordered" evidence="12">
    <location>
        <begin position="848"/>
        <end position="873"/>
    </location>
</feature>
<dbReference type="InterPro" id="IPR001680">
    <property type="entry name" value="WD40_rpt"/>
</dbReference>
<organism evidence="15 16">
    <name type="scientific">Anaeramoeba flamelloides</name>
    <dbReference type="NCBI Taxonomy" id="1746091"/>
    <lineage>
        <taxon>Eukaryota</taxon>
        <taxon>Metamonada</taxon>
        <taxon>Anaeramoebidae</taxon>
        <taxon>Anaeramoeba</taxon>
    </lineage>
</organism>
<dbReference type="CDD" id="cd00200">
    <property type="entry name" value="WD40"/>
    <property type="match status" value="1"/>
</dbReference>
<dbReference type="Gene3D" id="1.25.40.470">
    <property type="match status" value="1"/>
</dbReference>
<dbReference type="SUPFAM" id="SSF50978">
    <property type="entry name" value="WD40 repeat-like"/>
    <property type="match status" value="1"/>
</dbReference>
<feature type="repeat" description="WD" evidence="11">
    <location>
        <begin position="131"/>
        <end position="165"/>
    </location>
</feature>
<protein>
    <submittedName>
        <fullName evidence="15">Coatomer subunit alpha</fullName>
    </submittedName>
</protein>
<evidence type="ECO:0000256" key="5">
    <source>
        <dbReference type="ARBA" id="ARBA00022574"/>
    </source>
</evidence>
<dbReference type="PANTHER" id="PTHR19876">
    <property type="entry name" value="COATOMER"/>
    <property type="match status" value="1"/>
</dbReference>
<dbReference type="PANTHER" id="PTHR19876:SF1">
    <property type="entry name" value="COATOMER SUBUNIT ALPHA"/>
    <property type="match status" value="1"/>
</dbReference>
<feature type="domain" description="COPA/B TPR" evidence="14">
    <location>
        <begin position="657"/>
        <end position="798"/>
    </location>
</feature>
<dbReference type="PROSITE" id="PS00678">
    <property type="entry name" value="WD_REPEATS_1"/>
    <property type="match status" value="3"/>
</dbReference>
<dbReference type="GO" id="GO:0006886">
    <property type="term" value="P:intracellular protein transport"/>
    <property type="evidence" value="ECO:0007669"/>
    <property type="project" value="InterPro"/>
</dbReference>
<evidence type="ECO:0000256" key="8">
    <source>
        <dbReference type="ARBA" id="ARBA00022927"/>
    </source>
</evidence>
<evidence type="ECO:0000256" key="3">
    <source>
        <dbReference type="ARBA" id="ARBA00022448"/>
    </source>
</evidence>
<evidence type="ECO:0000313" key="16">
    <source>
        <dbReference type="Proteomes" id="UP001146793"/>
    </source>
</evidence>
<evidence type="ECO:0000256" key="10">
    <source>
        <dbReference type="ARBA" id="ARBA00023136"/>
    </source>
</evidence>
<evidence type="ECO:0000256" key="6">
    <source>
        <dbReference type="ARBA" id="ARBA00022737"/>
    </source>
</evidence>
<feature type="repeat" description="WD" evidence="11">
    <location>
        <begin position="282"/>
        <end position="324"/>
    </location>
</feature>
<dbReference type="InterPro" id="IPR036322">
    <property type="entry name" value="WD40_repeat_dom_sf"/>
</dbReference>
<feature type="region of interest" description="Disordered" evidence="12">
    <location>
        <begin position="178"/>
        <end position="201"/>
    </location>
</feature>
<evidence type="ECO:0000313" key="15">
    <source>
        <dbReference type="EMBL" id="KAJ3448780.1"/>
    </source>
</evidence>
<dbReference type="GO" id="GO:0006890">
    <property type="term" value="P:retrograde vesicle-mediated transport, Golgi to endoplasmic reticulum"/>
    <property type="evidence" value="ECO:0007669"/>
    <property type="project" value="TreeGrafter"/>
</dbReference>
<evidence type="ECO:0000256" key="11">
    <source>
        <dbReference type="PROSITE-ProRule" id="PRU00221"/>
    </source>
</evidence>
<gene>
    <name evidence="15" type="ORF">M0812_01265</name>
</gene>
<dbReference type="Gene3D" id="2.130.10.10">
    <property type="entry name" value="YVTN repeat-like/Quinoprotein amine dehydrogenase"/>
    <property type="match status" value="1"/>
</dbReference>
<keyword evidence="10" id="KW-0472">Membrane</keyword>
<dbReference type="GO" id="GO:0006888">
    <property type="term" value="P:endoplasmic reticulum to Golgi vesicle-mediated transport"/>
    <property type="evidence" value="ECO:0007669"/>
    <property type="project" value="TreeGrafter"/>
</dbReference>
<dbReference type="InterPro" id="IPR020472">
    <property type="entry name" value="WD40_PAC1"/>
</dbReference>
<dbReference type="AlphaFoldDB" id="A0AAV8A9V9"/>
<feature type="domain" description="COPA/B second beta-propeller" evidence="13">
    <location>
        <begin position="378"/>
        <end position="617"/>
    </location>
</feature>
<name>A0AAV8A9V9_9EUKA</name>